<dbReference type="Proteomes" id="UP000198928">
    <property type="component" value="Unassembled WGS sequence"/>
</dbReference>
<dbReference type="InterPro" id="IPR052543">
    <property type="entry name" value="HTH_Metal-responsive_Reg"/>
</dbReference>
<dbReference type="AlphaFoldDB" id="A0A1I4DC67"/>
<feature type="domain" description="HTH arsR-type" evidence="2">
    <location>
        <begin position="34"/>
        <end position="129"/>
    </location>
</feature>
<feature type="compositionally biased region" description="Low complexity" evidence="1">
    <location>
        <begin position="284"/>
        <end position="297"/>
    </location>
</feature>
<dbReference type="InterPro" id="IPR011991">
    <property type="entry name" value="ArsR-like_HTH"/>
</dbReference>
<feature type="region of interest" description="Disordered" evidence="1">
    <location>
        <begin position="277"/>
        <end position="297"/>
    </location>
</feature>
<dbReference type="InterPro" id="IPR036388">
    <property type="entry name" value="WH-like_DNA-bd_sf"/>
</dbReference>
<dbReference type="PANTHER" id="PTHR39168">
    <property type="entry name" value="TRANSCRIPTIONAL REGULATOR-RELATED"/>
    <property type="match status" value="1"/>
</dbReference>
<dbReference type="GO" id="GO:0032791">
    <property type="term" value="F:lead ion binding"/>
    <property type="evidence" value="ECO:0007669"/>
    <property type="project" value="TreeGrafter"/>
</dbReference>
<reference evidence="4" key="1">
    <citation type="submission" date="2016-10" db="EMBL/GenBank/DDBJ databases">
        <authorList>
            <person name="Varghese N."/>
            <person name="Submissions S."/>
        </authorList>
    </citation>
    <scope>NUCLEOTIDE SEQUENCE [LARGE SCALE GENOMIC DNA]</scope>
    <source>
        <strain evidence="4">PL19</strain>
    </source>
</reference>
<evidence type="ECO:0000313" key="4">
    <source>
        <dbReference type="Proteomes" id="UP000198928"/>
    </source>
</evidence>
<dbReference type="InterPro" id="IPR036390">
    <property type="entry name" value="WH_DNA-bd_sf"/>
</dbReference>
<evidence type="ECO:0000256" key="1">
    <source>
        <dbReference type="SAM" id="MobiDB-lite"/>
    </source>
</evidence>
<sequence length="297" mass="31220">MFLRCPPKRPARMMGAMDSPDRTRRPRPSPPERRPEHAGSGLARLAGLLADDTRALFCLALLDGRAWTAGELARLAHVAPSTAGEHLDKLVAGGLLAQERQGRHRYMRLAGPSSARLVEELAAHAGPPPAARSLREASANTAMARARTCYDHLAGRLGVAVTDALLERGLLRQEAGLAVTGAGFAVTGAGLGWFGGLGIDLGARPYGRRPQARACLDWTERRPHLAGAAGAALCRHALEAGWCERIGTRRALRVTDAGRHALHELLGLTGADLGGEPAGTSGMAEAARTTETAEATA</sequence>
<dbReference type="PROSITE" id="PS50987">
    <property type="entry name" value="HTH_ARSR_2"/>
    <property type="match status" value="1"/>
</dbReference>
<dbReference type="EMBL" id="FOSG01000010">
    <property type="protein sequence ID" value="SFK90695.1"/>
    <property type="molecule type" value="Genomic_DNA"/>
</dbReference>
<feature type="compositionally biased region" description="Basic residues" evidence="1">
    <location>
        <begin position="1"/>
        <end position="11"/>
    </location>
</feature>
<dbReference type="GO" id="GO:0003700">
    <property type="term" value="F:DNA-binding transcription factor activity"/>
    <property type="evidence" value="ECO:0007669"/>
    <property type="project" value="InterPro"/>
</dbReference>
<feature type="region of interest" description="Disordered" evidence="1">
    <location>
        <begin position="1"/>
        <end position="39"/>
    </location>
</feature>
<dbReference type="GO" id="GO:0097063">
    <property type="term" value="F:cadmium ion sensor activity"/>
    <property type="evidence" value="ECO:0007669"/>
    <property type="project" value="TreeGrafter"/>
</dbReference>
<name>A0A1I4DC67_9ACTN</name>
<proteinExistence type="predicted"/>
<dbReference type="Pfam" id="PF12840">
    <property type="entry name" value="HTH_20"/>
    <property type="match status" value="1"/>
</dbReference>
<keyword evidence="4" id="KW-1185">Reference proteome</keyword>
<protein>
    <submittedName>
        <fullName evidence="3">Transcriptional regulator, ArsR family</fullName>
    </submittedName>
</protein>
<organism evidence="3 4">
    <name type="scientific">Streptomyces pini</name>
    <dbReference type="NCBI Taxonomy" id="1520580"/>
    <lineage>
        <taxon>Bacteria</taxon>
        <taxon>Bacillati</taxon>
        <taxon>Actinomycetota</taxon>
        <taxon>Actinomycetes</taxon>
        <taxon>Kitasatosporales</taxon>
        <taxon>Streptomycetaceae</taxon>
        <taxon>Streptomyces</taxon>
    </lineage>
</organism>
<dbReference type="Gene3D" id="1.10.10.10">
    <property type="entry name" value="Winged helix-like DNA-binding domain superfamily/Winged helix DNA-binding domain"/>
    <property type="match status" value="1"/>
</dbReference>
<dbReference type="InterPro" id="IPR001845">
    <property type="entry name" value="HTH_ArsR_DNA-bd_dom"/>
</dbReference>
<dbReference type="SMART" id="SM00418">
    <property type="entry name" value="HTH_ARSR"/>
    <property type="match status" value="1"/>
</dbReference>
<dbReference type="GO" id="GO:0010288">
    <property type="term" value="P:response to lead ion"/>
    <property type="evidence" value="ECO:0007669"/>
    <property type="project" value="TreeGrafter"/>
</dbReference>
<dbReference type="GO" id="GO:0046686">
    <property type="term" value="P:response to cadmium ion"/>
    <property type="evidence" value="ECO:0007669"/>
    <property type="project" value="TreeGrafter"/>
</dbReference>
<dbReference type="SUPFAM" id="SSF46785">
    <property type="entry name" value="Winged helix' DNA-binding domain"/>
    <property type="match status" value="1"/>
</dbReference>
<dbReference type="PANTHER" id="PTHR39168:SF1">
    <property type="entry name" value="TRANSCRIPTIONAL REGULATORY PROTEIN"/>
    <property type="match status" value="1"/>
</dbReference>
<evidence type="ECO:0000313" key="3">
    <source>
        <dbReference type="EMBL" id="SFK90695.1"/>
    </source>
</evidence>
<evidence type="ECO:0000259" key="2">
    <source>
        <dbReference type="PROSITE" id="PS50987"/>
    </source>
</evidence>
<dbReference type="GO" id="GO:0003677">
    <property type="term" value="F:DNA binding"/>
    <property type="evidence" value="ECO:0007669"/>
    <property type="project" value="TreeGrafter"/>
</dbReference>
<gene>
    <name evidence="3" type="ORF">SAMN05192584_11037</name>
</gene>
<accession>A0A1I4DC67</accession>
<dbReference type="CDD" id="cd00090">
    <property type="entry name" value="HTH_ARSR"/>
    <property type="match status" value="1"/>
</dbReference>